<dbReference type="PANTHER" id="PTHR10110">
    <property type="entry name" value="SODIUM/HYDROGEN EXCHANGER"/>
    <property type="match status" value="1"/>
</dbReference>
<reference evidence="12" key="5">
    <citation type="submission" date="2025-09" db="UniProtKB">
        <authorList>
            <consortium name="Ensembl"/>
        </authorList>
    </citation>
    <scope>IDENTIFICATION</scope>
</reference>
<dbReference type="InterPro" id="IPR018490">
    <property type="entry name" value="cNMP-bd_dom_sf"/>
</dbReference>
<reference evidence="13" key="1">
    <citation type="journal article" date="2006" name="Science">
        <title>Ancient noncoding elements conserved in the human genome.</title>
        <authorList>
            <person name="Venkatesh B."/>
            <person name="Kirkness E.F."/>
            <person name="Loh Y.H."/>
            <person name="Halpern A.L."/>
            <person name="Lee A.P."/>
            <person name="Johnson J."/>
            <person name="Dandona N."/>
            <person name="Viswanathan L.D."/>
            <person name="Tay A."/>
            <person name="Venter J.C."/>
            <person name="Strausberg R.L."/>
            <person name="Brenner S."/>
        </authorList>
    </citation>
    <scope>NUCLEOTIDE SEQUENCE [LARGE SCALE GENOMIC DNA]</scope>
</reference>
<dbReference type="GeneTree" id="ENSGT00940000167440"/>
<dbReference type="GO" id="GO:0015386">
    <property type="term" value="F:potassium:proton antiporter activity"/>
    <property type="evidence" value="ECO:0007669"/>
    <property type="project" value="TreeGrafter"/>
</dbReference>
<dbReference type="STRING" id="7868.ENSCMIP00000026201"/>
<dbReference type="Proteomes" id="UP000314986">
    <property type="component" value="Unassembled WGS sequence"/>
</dbReference>
<dbReference type="GO" id="GO:0015385">
    <property type="term" value="F:sodium:proton antiporter activity"/>
    <property type="evidence" value="ECO:0007669"/>
    <property type="project" value="InterPro"/>
</dbReference>
<accession>A0A4W3IFF8</accession>
<evidence type="ECO:0000256" key="2">
    <source>
        <dbReference type="ARBA" id="ARBA00022448"/>
    </source>
</evidence>
<feature type="transmembrane region" description="Helical" evidence="10">
    <location>
        <begin position="32"/>
        <end position="55"/>
    </location>
</feature>
<evidence type="ECO:0000256" key="7">
    <source>
        <dbReference type="ARBA" id="ARBA00023065"/>
    </source>
</evidence>
<evidence type="ECO:0000256" key="10">
    <source>
        <dbReference type="SAM" id="Phobius"/>
    </source>
</evidence>
<evidence type="ECO:0000313" key="13">
    <source>
        <dbReference type="Proteomes" id="UP000314986"/>
    </source>
</evidence>
<sequence>MLTYLGNTLIFMIVGVVISQRSLEHMSINDGFFIIVLYFGLNTVRLVLIVAMSPLLSRMGYGFNWRWAAVCIWSGTKGAFTLSLALMAYQLEGLDEENVRNKVRTAIMIALHSFSCKLSIQFQKHIIQINNTFSLLKMDRFLADANWIMAERVVQIEDPYKTSHDDVSNPLLYILLENRKRYTKCNYYYILKNVFLFFYRNRLLKLSYYVVFTNSFDCFVYIVIILNVFPIILEYIPDLSTEHERELKLINYVFVFVYVLVAVLKVCKTGAVPVPTCCMVRTIKLIVTRSFVAPLGLLQRDHPEIAISVKTRQAIRTVLNSARDTIHALMAGGLLDDAEAFKLETMIEVKMKRLQKFPAAIQPPTAEELLKNLPWLQNAEKQIEFIKPGKTMPVFTDYRSSGAIIGELNCLTQQIMEVTVTCETVAQTCYISIDDLFEAFDVFSEFPSLEYKIWLALAIRIAVSIMMGWSYNSICSYLARAYVVDIEKNNRFDLYDGTVEDAFLIYGSCEDIQSQKSYDAPSYIAKTTHQVIEPLSNYFQKMRSQPDKQEVSHFLVHELNLRVLGASLPRVCFGCYWSLTSLIYPACH</sequence>
<evidence type="ECO:0000256" key="5">
    <source>
        <dbReference type="ARBA" id="ARBA00022989"/>
    </source>
</evidence>
<keyword evidence="8 10" id="KW-0472">Membrane</keyword>
<feature type="transmembrane region" description="Helical" evidence="10">
    <location>
        <begin position="206"/>
        <end position="229"/>
    </location>
</feature>
<evidence type="ECO:0000256" key="8">
    <source>
        <dbReference type="ARBA" id="ARBA00023136"/>
    </source>
</evidence>
<feature type="domain" description="Cation/H+ exchanger transmembrane" evidence="11">
    <location>
        <begin position="6"/>
        <end position="109"/>
    </location>
</feature>
<dbReference type="AlphaFoldDB" id="A0A4W3IFF8"/>
<dbReference type="InterPro" id="IPR018422">
    <property type="entry name" value="Cation/H_exchanger_CPA1"/>
</dbReference>
<organism evidence="12 13">
    <name type="scientific">Callorhinchus milii</name>
    <name type="common">Ghost shark</name>
    <dbReference type="NCBI Taxonomy" id="7868"/>
    <lineage>
        <taxon>Eukaryota</taxon>
        <taxon>Metazoa</taxon>
        <taxon>Chordata</taxon>
        <taxon>Craniata</taxon>
        <taxon>Vertebrata</taxon>
        <taxon>Chondrichthyes</taxon>
        <taxon>Holocephali</taxon>
        <taxon>Chimaeriformes</taxon>
        <taxon>Callorhinchidae</taxon>
        <taxon>Callorhinchus</taxon>
    </lineage>
</organism>
<feature type="transmembrane region" description="Helical" evidence="10">
    <location>
        <begin position="249"/>
        <end position="267"/>
    </location>
</feature>
<keyword evidence="6" id="KW-0915">Sodium</keyword>
<dbReference type="SUPFAM" id="SSF51206">
    <property type="entry name" value="cAMP-binding domain-like"/>
    <property type="match status" value="1"/>
</dbReference>
<evidence type="ECO:0000256" key="1">
    <source>
        <dbReference type="ARBA" id="ARBA00004651"/>
    </source>
</evidence>
<name>A0A4W3IFF8_CALMI</name>
<dbReference type="PANTHER" id="PTHR10110:SF86">
    <property type="entry name" value="SODIUM_HYDROGEN EXCHANGER 7"/>
    <property type="match status" value="1"/>
</dbReference>
<keyword evidence="4 10" id="KW-0812">Transmembrane</keyword>
<keyword evidence="3" id="KW-1003">Cell membrane</keyword>
<reference evidence="13" key="2">
    <citation type="journal article" date="2007" name="PLoS Biol.">
        <title>Survey sequencing and comparative analysis of the elephant shark (Callorhinchus milii) genome.</title>
        <authorList>
            <person name="Venkatesh B."/>
            <person name="Kirkness E.F."/>
            <person name="Loh Y.H."/>
            <person name="Halpern A.L."/>
            <person name="Lee A.P."/>
            <person name="Johnson J."/>
            <person name="Dandona N."/>
            <person name="Viswanathan L.D."/>
            <person name="Tay A."/>
            <person name="Venter J.C."/>
            <person name="Strausberg R.L."/>
            <person name="Brenner S."/>
        </authorList>
    </citation>
    <scope>NUCLEOTIDE SEQUENCE [LARGE SCALE GENOMIC DNA]</scope>
</reference>
<comment type="subcellular location">
    <subcellularLocation>
        <location evidence="1">Cell membrane</location>
        <topology evidence="1">Multi-pass membrane protein</topology>
    </subcellularLocation>
</comment>
<evidence type="ECO:0000256" key="4">
    <source>
        <dbReference type="ARBA" id="ARBA00022692"/>
    </source>
</evidence>
<dbReference type="GO" id="GO:0098719">
    <property type="term" value="P:sodium ion import across plasma membrane"/>
    <property type="evidence" value="ECO:0007669"/>
    <property type="project" value="TreeGrafter"/>
</dbReference>
<keyword evidence="2" id="KW-0813">Transport</keyword>
<keyword evidence="13" id="KW-1185">Reference proteome</keyword>
<keyword evidence="5 10" id="KW-1133">Transmembrane helix</keyword>
<reference evidence="13" key="3">
    <citation type="journal article" date="2014" name="Nature">
        <title>Elephant shark genome provides unique insights into gnathostome evolution.</title>
        <authorList>
            <consortium name="International Elephant Shark Genome Sequencing Consortium"/>
            <person name="Venkatesh B."/>
            <person name="Lee A.P."/>
            <person name="Ravi V."/>
            <person name="Maurya A.K."/>
            <person name="Lian M.M."/>
            <person name="Swann J.B."/>
            <person name="Ohta Y."/>
            <person name="Flajnik M.F."/>
            <person name="Sutoh Y."/>
            <person name="Kasahara M."/>
            <person name="Hoon S."/>
            <person name="Gangu V."/>
            <person name="Roy S.W."/>
            <person name="Irimia M."/>
            <person name="Korzh V."/>
            <person name="Kondrychyn I."/>
            <person name="Lim Z.W."/>
            <person name="Tay B.H."/>
            <person name="Tohari S."/>
            <person name="Kong K.W."/>
            <person name="Ho S."/>
            <person name="Lorente-Galdos B."/>
            <person name="Quilez J."/>
            <person name="Marques-Bonet T."/>
            <person name="Raney B.J."/>
            <person name="Ingham P.W."/>
            <person name="Tay A."/>
            <person name="Hillier L.W."/>
            <person name="Minx P."/>
            <person name="Boehm T."/>
            <person name="Wilson R.K."/>
            <person name="Brenner S."/>
            <person name="Warren W.C."/>
        </authorList>
    </citation>
    <scope>NUCLEOTIDE SEQUENCE [LARGE SCALE GENOMIC DNA]</scope>
</reference>
<protein>
    <recommendedName>
        <fullName evidence="11">Cation/H+ exchanger transmembrane domain-containing protein</fullName>
    </recommendedName>
</protein>
<evidence type="ECO:0000259" key="11">
    <source>
        <dbReference type="Pfam" id="PF00999"/>
    </source>
</evidence>
<evidence type="ECO:0000256" key="6">
    <source>
        <dbReference type="ARBA" id="ARBA00023053"/>
    </source>
</evidence>
<dbReference type="Gene3D" id="1.20.120.350">
    <property type="entry name" value="Voltage-gated potassium channels. Chain C"/>
    <property type="match status" value="1"/>
</dbReference>
<dbReference type="Ensembl" id="ENSCMIT00000026629.1">
    <property type="protein sequence ID" value="ENSCMIP00000026201.1"/>
    <property type="gene ID" value="ENSCMIG00000011503.1"/>
</dbReference>
<keyword evidence="9" id="KW-0739">Sodium transport</keyword>
<dbReference type="Pfam" id="PF00999">
    <property type="entry name" value="Na_H_Exchanger"/>
    <property type="match status" value="1"/>
</dbReference>
<reference evidence="12" key="4">
    <citation type="submission" date="2025-08" db="UniProtKB">
        <authorList>
            <consortium name="Ensembl"/>
        </authorList>
    </citation>
    <scope>IDENTIFICATION</scope>
</reference>
<dbReference type="GO" id="GO:0005886">
    <property type="term" value="C:plasma membrane"/>
    <property type="evidence" value="ECO:0007669"/>
    <property type="project" value="UniProtKB-SubCell"/>
</dbReference>
<dbReference type="InterPro" id="IPR027359">
    <property type="entry name" value="Volt_channel_dom_sf"/>
</dbReference>
<dbReference type="GO" id="GO:0051453">
    <property type="term" value="P:regulation of intracellular pH"/>
    <property type="evidence" value="ECO:0007669"/>
    <property type="project" value="TreeGrafter"/>
</dbReference>
<evidence type="ECO:0000256" key="9">
    <source>
        <dbReference type="ARBA" id="ARBA00023201"/>
    </source>
</evidence>
<proteinExistence type="predicted"/>
<keyword evidence="7" id="KW-0406">Ion transport</keyword>
<dbReference type="InterPro" id="IPR006153">
    <property type="entry name" value="Cation/H_exchanger_TM"/>
</dbReference>
<dbReference type="InParanoid" id="A0A4W3IFF8"/>
<evidence type="ECO:0000313" key="12">
    <source>
        <dbReference type="Ensembl" id="ENSCMIP00000026201.1"/>
    </source>
</evidence>
<evidence type="ECO:0000256" key="3">
    <source>
        <dbReference type="ARBA" id="ARBA00022475"/>
    </source>
</evidence>